<dbReference type="RefSeq" id="XP_009174147.1">
    <property type="nucleotide sequence ID" value="XM_009175883.1"/>
</dbReference>
<dbReference type="OrthoDB" id="6219776at2759"/>
<proteinExistence type="predicted"/>
<name>A0A074Z948_OPIVI</name>
<dbReference type="GeneID" id="20323888"/>
<dbReference type="AlphaFoldDB" id="A0A074Z948"/>
<gene>
    <name evidence="1" type="ORF">T265_09720</name>
</gene>
<reference evidence="1 2" key="1">
    <citation type="submission" date="2013-11" db="EMBL/GenBank/DDBJ databases">
        <title>Opisthorchis viverrini - life in the bile duct.</title>
        <authorList>
            <person name="Young N.D."/>
            <person name="Nagarajan N."/>
            <person name="Lin S.J."/>
            <person name="Korhonen P.K."/>
            <person name="Jex A.R."/>
            <person name="Hall R.S."/>
            <person name="Safavi-Hemami H."/>
            <person name="Kaewkong W."/>
            <person name="Bertrand D."/>
            <person name="Gao S."/>
            <person name="Seet Q."/>
            <person name="Wongkham S."/>
            <person name="Teh B.T."/>
            <person name="Wongkham C."/>
            <person name="Intapan P.M."/>
            <person name="Maleewong W."/>
            <person name="Yang X."/>
            <person name="Hu M."/>
            <person name="Wang Z."/>
            <person name="Hofmann A."/>
            <person name="Sternberg P.W."/>
            <person name="Tan P."/>
            <person name="Wang J."/>
            <person name="Gasser R.B."/>
        </authorList>
    </citation>
    <scope>NUCLEOTIDE SEQUENCE [LARGE SCALE GENOMIC DNA]</scope>
</reference>
<dbReference type="KEGG" id="ovi:T265_09720"/>
<organism evidence="1 2">
    <name type="scientific">Opisthorchis viverrini</name>
    <name type="common">Southeast Asian liver fluke</name>
    <dbReference type="NCBI Taxonomy" id="6198"/>
    <lineage>
        <taxon>Eukaryota</taxon>
        <taxon>Metazoa</taxon>
        <taxon>Spiralia</taxon>
        <taxon>Lophotrochozoa</taxon>
        <taxon>Platyhelminthes</taxon>
        <taxon>Trematoda</taxon>
        <taxon>Digenea</taxon>
        <taxon>Opisthorchiida</taxon>
        <taxon>Opisthorchiata</taxon>
        <taxon>Opisthorchiidae</taxon>
        <taxon>Opisthorchis</taxon>
    </lineage>
</organism>
<dbReference type="EMBL" id="KL596919">
    <property type="protein sequence ID" value="KER22102.1"/>
    <property type="molecule type" value="Genomic_DNA"/>
</dbReference>
<protein>
    <submittedName>
        <fullName evidence="1">Uncharacterized protein</fullName>
    </submittedName>
</protein>
<dbReference type="CTD" id="20323888"/>
<accession>A0A074Z948</accession>
<dbReference type="Proteomes" id="UP000054324">
    <property type="component" value="Unassembled WGS sequence"/>
</dbReference>
<sequence>MPCECLDKHKILLLYIFDNQLTKSFNNRLVSQKNVMRTYGNGKPVGYAEDMLCVEGIWRPNMTMGLLQFDSEETALRWRQSDPQFRKSDWLDDHDLWVLPLHQELETYACFELDMFKVPDPNQFENEFLPKWEEAIRKAGGTPGVVSTGTVKIWRGMHDVDHVFLSQWPTELVASEWHRSDEAMQLKSHQPPVANGCMTIARMRMFC</sequence>
<keyword evidence="2" id="KW-1185">Reference proteome</keyword>
<evidence type="ECO:0000313" key="2">
    <source>
        <dbReference type="Proteomes" id="UP000054324"/>
    </source>
</evidence>
<evidence type="ECO:0000313" key="1">
    <source>
        <dbReference type="EMBL" id="KER22102.1"/>
    </source>
</evidence>